<evidence type="ECO:0000313" key="2">
    <source>
        <dbReference type="EMBL" id="VAW10553.1"/>
    </source>
</evidence>
<sequence>MYFVYVLQSEVDGRLYKGMTNNLEKRIGQHNSGKNRSTKGFLPWRIVYHEIFSDSKSARAREKYFKSGIGRDFLKDKLDL</sequence>
<gene>
    <name evidence="2" type="ORF">MNBD_BACTEROID03-1763</name>
</gene>
<dbReference type="AlphaFoldDB" id="A0A3B0T3C2"/>
<evidence type="ECO:0000259" key="1">
    <source>
        <dbReference type="PROSITE" id="PS50164"/>
    </source>
</evidence>
<dbReference type="InterPro" id="IPR000305">
    <property type="entry name" value="GIY-YIG_endonuc"/>
</dbReference>
<proteinExistence type="predicted"/>
<dbReference type="Gene3D" id="3.40.1440.10">
    <property type="entry name" value="GIY-YIG endonuclease"/>
    <property type="match status" value="1"/>
</dbReference>
<dbReference type="EMBL" id="UOEL01000025">
    <property type="protein sequence ID" value="VAW10553.1"/>
    <property type="molecule type" value="Genomic_DNA"/>
</dbReference>
<dbReference type="InterPro" id="IPR035901">
    <property type="entry name" value="GIY-YIG_endonuc_sf"/>
</dbReference>
<organism evidence="2">
    <name type="scientific">hydrothermal vent metagenome</name>
    <dbReference type="NCBI Taxonomy" id="652676"/>
    <lineage>
        <taxon>unclassified sequences</taxon>
        <taxon>metagenomes</taxon>
        <taxon>ecological metagenomes</taxon>
    </lineage>
</organism>
<dbReference type="CDD" id="cd10449">
    <property type="entry name" value="GIY-YIG_SLX1_like"/>
    <property type="match status" value="1"/>
</dbReference>
<dbReference type="PANTHER" id="PTHR34477:SF1">
    <property type="entry name" value="UPF0213 PROTEIN YHBQ"/>
    <property type="match status" value="1"/>
</dbReference>
<reference evidence="2" key="1">
    <citation type="submission" date="2018-06" db="EMBL/GenBank/DDBJ databases">
        <authorList>
            <person name="Zhirakovskaya E."/>
        </authorList>
    </citation>
    <scope>NUCLEOTIDE SEQUENCE</scope>
</reference>
<protein>
    <recommendedName>
        <fullName evidence="1">GIY-YIG domain-containing protein</fullName>
    </recommendedName>
</protein>
<dbReference type="PROSITE" id="PS50164">
    <property type="entry name" value="GIY_YIG"/>
    <property type="match status" value="1"/>
</dbReference>
<dbReference type="PANTHER" id="PTHR34477">
    <property type="entry name" value="UPF0213 PROTEIN YHBQ"/>
    <property type="match status" value="1"/>
</dbReference>
<accession>A0A3B0T3C2</accession>
<dbReference type="InterPro" id="IPR050190">
    <property type="entry name" value="UPF0213_domain"/>
</dbReference>
<dbReference type="SUPFAM" id="SSF82771">
    <property type="entry name" value="GIY-YIG endonuclease"/>
    <property type="match status" value="1"/>
</dbReference>
<dbReference type="Pfam" id="PF01541">
    <property type="entry name" value="GIY-YIG"/>
    <property type="match status" value="1"/>
</dbReference>
<feature type="domain" description="GIY-YIG" evidence="1">
    <location>
        <begin position="1"/>
        <end position="75"/>
    </location>
</feature>
<name>A0A3B0T3C2_9ZZZZ</name>